<evidence type="ECO:0000259" key="1">
    <source>
        <dbReference type="Pfam" id="PF01593"/>
    </source>
</evidence>
<dbReference type="PANTHER" id="PTHR42923">
    <property type="entry name" value="PROTOPORPHYRINOGEN OXIDASE"/>
    <property type="match status" value="1"/>
</dbReference>
<dbReference type="Pfam" id="PF01593">
    <property type="entry name" value="Amino_oxidase"/>
    <property type="match status" value="1"/>
</dbReference>
<feature type="domain" description="Amine oxidase" evidence="1">
    <location>
        <begin position="27"/>
        <end position="437"/>
    </location>
</feature>
<dbReference type="GO" id="GO:0016491">
    <property type="term" value="F:oxidoreductase activity"/>
    <property type="evidence" value="ECO:0007669"/>
    <property type="project" value="InterPro"/>
</dbReference>
<dbReference type="Gene3D" id="3.50.50.60">
    <property type="entry name" value="FAD/NAD(P)-binding domain"/>
    <property type="match status" value="1"/>
</dbReference>
<reference evidence="2 3" key="1">
    <citation type="submission" date="2019-02" db="EMBL/GenBank/DDBJ databases">
        <title>Deep-cultivation of Planctomycetes and their phenomic and genomic characterization uncovers novel biology.</title>
        <authorList>
            <person name="Wiegand S."/>
            <person name="Jogler M."/>
            <person name="Boedeker C."/>
            <person name="Pinto D."/>
            <person name="Vollmers J."/>
            <person name="Rivas-Marin E."/>
            <person name="Kohn T."/>
            <person name="Peeters S.H."/>
            <person name="Heuer A."/>
            <person name="Rast P."/>
            <person name="Oberbeckmann S."/>
            <person name="Bunk B."/>
            <person name="Jeske O."/>
            <person name="Meyerdierks A."/>
            <person name="Storesund J.E."/>
            <person name="Kallscheuer N."/>
            <person name="Luecker S."/>
            <person name="Lage O.M."/>
            <person name="Pohl T."/>
            <person name="Merkel B.J."/>
            <person name="Hornburger P."/>
            <person name="Mueller R.-W."/>
            <person name="Bruemmer F."/>
            <person name="Labrenz M."/>
            <person name="Spormann A.M."/>
            <person name="Op den Camp H."/>
            <person name="Overmann J."/>
            <person name="Amann R."/>
            <person name="Jetten M.S.M."/>
            <person name="Mascher T."/>
            <person name="Medema M.H."/>
            <person name="Devos D.P."/>
            <person name="Kaster A.-K."/>
            <person name="Ovreas L."/>
            <person name="Rohde M."/>
            <person name="Galperin M.Y."/>
            <person name="Jogler C."/>
        </authorList>
    </citation>
    <scope>NUCLEOTIDE SEQUENCE [LARGE SCALE GENOMIC DNA]</scope>
    <source>
        <strain evidence="2 3">ETA_A8</strain>
    </source>
</reference>
<dbReference type="InterPro" id="IPR036188">
    <property type="entry name" value="FAD/NAD-bd_sf"/>
</dbReference>
<sequence length="452" mass="48482">MGATTITENAVNQARQRTEIAVVGGGLAGLLAAVKLARAGKQVVLLEQAKGLGGRAATTVKGDVRFNLGPRALYLHGAAHRLLTELEIPFTGAVPNTGKGMGYYGGREYLLPRNMSQILSTSLLSWREKWQLFRFFQQIHSFDLEPLQRTSIHEWVTTRYGTGALANLFFGLFRLSTYAADLELISAGATLAQFRIGLTGNVWYIDGGWQSIVDRLRDRAVGLGVQIHTGAHVHAVRSTAAGVLVQATHQPDLHAAAAILAVSPQVASLLLALPEPHELVRWSVDSRPVHAACLDIALSRLTRPEHRFGLGLDEPTYASVHSAAAKFAPPGVAVIHVMKYLQSNQEQSARDNEQQLEGVLDRLQPGWRTHVLTRRYLPSMAVTHALPLAAQGGLTGRPNVAVANRPGVFLAGDWVGQHGQLADAAAASAATAAALILGSATATSAMRELEYA</sequence>
<proteinExistence type="predicted"/>
<dbReference type="PANTHER" id="PTHR42923:SF3">
    <property type="entry name" value="PROTOPORPHYRINOGEN OXIDASE"/>
    <property type="match status" value="1"/>
</dbReference>
<dbReference type="OrthoDB" id="269318at2"/>
<organism evidence="2 3">
    <name type="scientific">Anatilimnocola aggregata</name>
    <dbReference type="NCBI Taxonomy" id="2528021"/>
    <lineage>
        <taxon>Bacteria</taxon>
        <taxon>Pseudomonadati</taxon>
        <taxon>Planctomycetota</taxon>
        <taxon>Planctomycetia</taxon>
        <taxon>Pirellulales</taxon>
        <taxon>Pirellulaceae</taxon>
        <taxon>Anatilimnocola</taxon>
    </lineage>
</organism>
<name>A0A517YNC5_9BACT</name>
<dbReference type="KEGG" id="aagg:ETAA8_68790"/>
<dbReference type="Gene3D" id="3.90.660.50">
    <property type="match status" value="1"/>
</dbReference>
<dbReference type="InterPro" id="IPR002937">
    <property type="entry name" value="Amino_oxidase"/>
</dbReference>
<gene>
    <name evidence="2" type="ORF">ETAA8_68790</name>
</gene>
<dbReference type="Proteomes" id="UP000315017">
    <property type="component" value="Chromosome"/>
</dbReference>
<keyword evidence="3" id="KW-1185">Reference proteome</keyword>
<dbReference type="AlphaFoldDB" id="A0A517YNC5"/>
<evidence type="ECO:0000313" key="2">
    <source>
        <dbReference type="EMBL" id="QDU31719.1"/>
    </source>
</evidence>
<accession>A0A517YNC5</accession>
<dbReference type="SUPFAM" id="SSF51905">
    <property type="entry name" value="FAD/NAD(P)-binding domain"/>
    <property type="match status" value="1"/>
</dbReference>
<dbReference type="EMBL" id="CP036274">
    <property type="protein sequence ID" value="QDU31719.1"/>
    <property type="molecule type" value="Genomic_DNA"/>
</dbReference>
<evidence type="ECO:0000313" key="3">
    <source>
        <dbReference type="Proteomes" id="UP000315017"/>
    </source>
</evidence>
<protein>
    <recommendedName>
        <fullName evidence="1">Amine oxidase domain-containing protein</fullName>
    </recommendedName>
</protein>
<dbReference type="InterPro" id="IPR050464">
    <property type="entry name" value="Zeta_carotene_desat/Oxidored"/>
</dbReference>
<dbReference type="RefSeq" id="WP_145099302.1">
    <property type="nucleotide sequence ID" value="NZ_CP036274.1"/>
</dbReference>
<dbReference type="PRINTS" id="PR00420">
    <property type="entry name" value="RNGMNOXGNASE"/>
</dbReference>